<dbReference type="InterPro" id="IPR000835">
    <property type="entry name" value="HTH_MarR-typ"/>
</dbReference>
<dbReference type="RefSeq" id="WP_344976646.1">
    <property type="nucleotide sequence ID" value="NZ_BAAAVI010000041.1"/>
</dbReference>
<evidence type="ECO:0000313" key="2">
    <source>
        <dbReference type="EMBL" id="GAA2887625.1"/>
    </source>
</evidence>
<protein>
    <submittedName>
        <fullName evidence="2">MarR family transcriptional regulator</fullName>
    </submittedName>
</protein>
<dbReference type="Pfam" id="PF12802">
    <property type="entry name" value="MarR_2"/>
    <property type="match status" value="1"/>
</dbReference>
<evidence type="ECO:0000259" key="1">
    <source>
        <dbReference type="PROSITE" id="PS50995"/>
    </source>
</evidence>
<organism evidence="2 3">
    <name type="scientific">Streptosporangium fragile</name>
    <dbReference type="NCBI Taxonomy" id="46186"/>
    <lineage>
        <taxon>Bacteria</taxon>
        <taxon>Bacillati</taxon>
        <taxon>Actinomycetota</taxon>
        <taxon>Actinomycetes</taxon>
        <taxon>Streptosporangiales</taxon>
        <taxon>Streptosporangiaceae</taxon>
        <taxon>Streptosporangium</taxon>
    </lineage>
</organism>
<dbReference type="SUPFAM" id="SSF46785">
    <property type="entry name" value="Winged helix' DNA-binding domain"/>
    <property type="match status" value="1"/>
</dbReference>
<accession>A0ABP6ILB1</accession>
<dbReference type="Proteomes" id="UP001500831">
    <property type="component" value="Unassembled WGS sequence"/>
</dbReference>
<proteinExistence type="predicted"/>
<dbReference type="PRINTS" id="PR00598">
    <property type="entry name" value="HTHMARR"/>
</dbReference>
<evidence type="ECO:0000313" key="3">
    <source>
        <dbReference type="Proteomes" id="UP001500831"/>
    </source>
</evidence>
<gene>
    <name evidence="2" type="ORF">GCM10010517_51520</name>
</gene>
<keyword evidence="3" id="KW-1185">Reference proteome</keyword>
<dbReference type="PROSITE" id="PS50995">
    <property type="entry name" value="HTH_MARR_2"/>
    <property type="match status" value="1"/>
</dbReference>
<dbReference type="PANTHER" id="PTHR33164">
    <property type="entry name" value="TRANSCRIPTIONAL REGULATOR, MARR FAMILY"/>
    <property type="match status" value="1"/>
</dbReference>
<dbReference type="InterPro" id="IPR036388">
    <property type="entry name" value="WH-like_DNA-bd_sf"/>
</dbReference>
<dbReference type="SMART" id="SM00347">
    <property type="entry name" value="HTH_MARR"/>
    <property type="match status" value="1"/>
</dbReference>
<dbReference type="InterPro" id="IPR039422">
    <property type="entry name" value="MarR/SlyA-like"/>
</dbReference>
<reference evidence="3" key="1">
    <citation type="journal article" date="2019" name="Int. J. Syst. Evol. Microbiol.">
        <title>The Global Catalogue of Microorganisms (GCM) 10K type strain sequencing project: providing services to taxonomists for standard genome sequencing and annotation.</title>
        <authorList>
            <consortium name="The Broad Institute Genomics Platform"/>
            <consortium name="The Broad Institute Genome Sequencing Center for Infectious Disease"/>
            <person name="Wu L."/>
            <person name="Ma J."/>
        </authorList>
    </citation>
    <scope>NUCLEOTIDE SEQUENCE [LARGE SCALE GENOMIC DNA]</scope>
    <source>
        <strain evidence="3">JCM 6242</strain>
    </source>
</reference>
<dbReference type="PANTHER" id="PTHR33164:SF99">
    <property type="entry name" value="MARR FAMILY REGULATORY PROTEIN"/>
    <property type="match status" value="1"/>
</dbReference>
<dbReference type="InterPro" id="IPR036390">
    <property type="entry name" value="WH_DNA-bd_sf"/>
</dbReference>
<sequence length="156" mass="17902">MTDPRWLNEREQRMWRAFRDMNRRLEAVMGRQLDEAGLSPADYSLLVPLSEAPGRRLRARELRRGIGWDRSRLAHQMRRMEQRGLIAREECPGDARGTVIRLTGEGLRAIEEAAPGHAETVRRHFVDLLTDEEIDTLTAIADRVLRRIAADGRPPG</sequence>
<comment type="caution">
    <text evidence="2">The sequence shown here is derived from an EMBL/GenBank/DDBJ whole genome shotgun (WGS) entry which is preliminary data.</text>
</comment>
<dbReference type="Gene3D" id="1.10.10.10">
    <property type="entry name" value="Winged helix-like DNA-binding domain superfamily/Winged helix DNA-binding domain"/>
    <property type="match status" value="1"/>
</dbReference>
<dbReference type="EMBL" id="BAAAVI010000041">
    <property type="protein sequence ID" value="GAA2887625.1"/>
    <property type="molecule type" value="Genomic_DNA"/>
</dbReference>
<feature type="domain" description="HTH marR-type" evidence="1">
    <location>
        <begin position="11"/>
        <end position="146"/>
    </location>
</feature>
<name>A0ABP6ILB1_9ACTN</name>